<dbReference type="PROSITE" id="PS51186">
    <property type="entry name" value="GNAT"/>
    <property type="match status" value="1"/>
</dbReference>
<sequence>MITDLKKGEVAEILPLNAIVQGLHAKMVPGQFYAAPEPARLKSFYDDWVNDPDKFILVAREDGQAVGYAAFSVTRREGNPFVRPQRNGEVDQIAVRTDRQGRGIGTALIKAGKARLVAVGCHTISASYHVFNTASARLMEKNGLNVRVMRVGAAL</sequence>
<evidence type="ECO:0000259" key="3">
    <source>
        <dbReference type="PROSITE" id="PS51186"/>
    </source>
</evidence>
<organism evidence="4 5">
    <name type="scientific">Actibacterium mucosum KCTC 23349</name>
    <dbReference type="NCBI Taxonomy" id="1454373"/>
    <lineage>
        <taxon>Bacteria</taxon>
        <taxon>Pseudomonadati</taxon>
        <taxon>Pseudomonadota</taxon>
        <taxon>Alphaproteobacteria</taxon>
        <taxon>Rhodobacterales</taxon>
        <taxon>Roseobacteraceae</taxon>
        <taxon>Actibacterium</taxon>
    </lineage>
</organism>
<protein>
    <recommendedName>
        <fullName evidence="3">N-acetyltransferase domain-containing protein</fullName>
    </recommendedName>
</protein>
<proteinExistence type="predicted"/>
<keyword evidence="2" id="KW-0012">Acyltransferase</keyword>
<dbReference type="PANTHER" id="PTHR43877">
    <property type="entry name" value="AMINOALKYLPHOSPHONATE N-ACETYLTRANSFERASE-RELATED-RELATED"/>
    <property type="match status" value="1"/>
</dbReference>
<dbReference type="Pfam" id="PF00583">
    <property type="entry name" value="Acetyltransf_1"/>
    <property type="match status" value="1"/>
</dbReference>
<evidence type="ECO:0000313" key="4">
    <source>
        <dbReference type="EMBL" id="KAJ54144.1"/>
    </source>
</evidence>
<feature type="domain" description="N-acetyltransferase" evidence="3">
    <location>
        <begin position="11"/>
        <end position="155"/>
    </location>
</feature>
<dbReference type="Gene3D" id="3.40.630.30">
    <property type="match status" value="1"/>
</dbReference>
<dbReference type="STRING" id="1454373.ACMU_03410"/>
<dbReference type="AlphaFoldDB" id="A0A037ZCB3"/>
<dbReference type="RefSeq" id="WP_051588422.1">
    <property type="nucleotide sequence ID" value="NZ_JFKE01000010.1"/>
</dbReference>
<keyword evidence="1" id="KW-0808">Transferase</keyword>
<keyword evidence="5" id="KW-1185">Reference proteome</keyword>
<gene>
    <name evidence="4" type="ORF">ACMU_03410</name>
</gene>
<dbReference type="InterPro" id="IPR016181">
    <property type="entry name" value="Acyl_CoA_acyltransferase"/>
</dbReference>
<reference evidence="4 5" key="1">
    <citation type="submission" date="2014-03" db="EMBL/GenBank/DDBJ databases">
        <title>Draft Genome Sequence of Actibacterium mucosum KCTC 23349, a Marine Alphaproteobacterium with Complex Ionic Requirements Isolated from Mediterranean Seawater at Malvarrosa Beach, Valencia, Spain.</title>
        <authorList>
            <person name="Arahal D.R."/>
            <person name="Shao Z."/>
            <person name="Lai Q."/>
            <person name="Pujalte M.J."/>
        </authorList>
    </citation>
    <scope>NUCLEOTIDE SEQUENCE [LARGE SCALE GENOMIC DNA]</scope>
    <source>
        <strain evidence="4 5">KCTC 23349</strain>
    </source>
</reference>
<dbReference type="GO" id="GO:0016747">
    <property type="term" value="F:acyltransferase activity, transferring groups other than amino-acyl groups"/>
    <property type="evidence" value="ECO:0007669"/>
    <property type="project" value="InterPro"/>
</dbReference>
<evidence type="ECO:0000256" key="1">
    <source>
        <dbReference type="ARBA" id="ARBA00022679"/>
    </source>
</evidence>
<dbReference type="CDD" id="cd04301">
    <property type="entry name" value="NAT_SF"/>
    <property type="match status" value="1"/>
</dbReference>
<dbReference type="Proteomes" id="UP000026249">
    <property type="component" value="Unassembled WGS sequence"/>
</dbReference>
<dbReference type="EMBL" id="JFKE01000010">
    <property type="protein sequence ID" value="KAJ54144.1"/>
    <property type="molecule type" value="Genomic_DNA"/>
</dbReference>
<dbReference type="InterPro" id="IPR000182">
    <property type="entry name" value="GNAT_dom"/>
</dbReference>
<comment type="caution">
    <text evidence="4">The sequence shown here is derived from an EMBL/GenBank/DDBJ whole genome shotgun (WGS) entry which is preliminary data.</text>
</comment>
<dbReference type="InterPro" id="IPR050832">
    <property type="entry name" value="Bact_Acetyltransf"/>
</dbReference>
<name>A0A037ZCB3_9RHOB</name>
<dbReference type="SUPFAM" id="SSF55729">
    <property type="entry name" value="Acyl-CoA N-acyltransferases (Nat)"/>
    <property type="match status" value="1"/>
</dbReference>
<evidence type="ECO:0000313" key="5">
    <source>
        <dbReference type="Proteomes" id="UP000026249"/>
    </source>
</evidence>
<accession>A0A037ZCB3</accession>
<evidence type="ECO:0000256" key="2">
    <source>
        <dbReference type="ARBA" id="ARBA00023315"/>
    </source>
</evidence>
<dbReference type="OrthoDB" id="8450419at2"/>